<dbReference type="RefSeq" id="WP_134167347.1">
    <property type="nucleotide sequence ID" value="NZ_SODD01000001.1"/>
</dbReference>
<name>A0A4R8A8Y6_9FIRM</name>
<evidence type="ECO:0000259" key="1">
    <source>
        <dbReference type="Pfam" id="PF21805"/>
    </source>
</evidence>
<keyword evidence="3" id="KW-1185">Reference proteome</keyword>
<dbReference type="AlphaFoldDB" id="A0A4R8A8Y6"/>
<protein>
    <recommendedName>
        <fullName evidence="1">Imm-5-like domain-containing protein</fullName>
    </recommendedName>
</protein>
<dbReference type="Pfam" id="PF21805">
    <property type="entry name" value="Imm5_like"/>
    <property type="match status" value="1"/>
</dbReference>
<dbReference type="OrthoDB" id="166981at2"/>
<gene>
    <name evidence="2" type="ORF">EDD63_10189</name>
</gene>
<accession>A0A4R8A8Y6</accession>
<sequence>MDWFTEIEARYKRKNTILIGQDSELLHPLDQACKQAERQVVVLWGLDYANRLAQELQPRYPDASIITDVVDKATCWAQGKCKMPEAKRMILDFHAFAKTIDDKKDIALCHAIGQACSVVHTPTHALGLPIYQITAMVHQYGIENCKPYIQKQVDAYVETLQYWVIHKDDTPRTWAKFLQE</sequence>
<evidence type="ECO:0000313" key="3">
    <source>
        <dbReference type="Proteomes" id="UP000294743"/>
    </source>
</evidence>
<dbReference type="InterPro" id="IPR048667">
    <property type="entry name" value="Imm5-like"/>
</dbReference>
<comment type="caution">
    <text evidence="2">The sequence shown here is derived from an EMBL/GenBank/DDBJ whole genome shotgun (WGS) entry which is preliminary data.</text>
</comment>
<reference evidence="2 3" key="1">
    <citation type="submission" date="2019-03" db="EMBL/GenBank/DDBJ databases">
        <title>Genomic Encyclopedia of Type Strains, Phase IV (KMG-IV): sequencing the most valuable type-strain genomes for metagenomic binning, comparative biology and taxonomic classification.</title>
        <authorList>
            <person name="Goeker M."/>
        </authorList>
    </citation>
    <scope>NUCLEOTIDE SEQUENCE [LARGE SCALE GENOMIC DNA]</scope>
    <source>
        <strain evidence="2 3">DSM 28867</strain>
    </source>
</reference>
<feature type="domain" description="Imm-5-like" evidence="1">
    <location>
        <begin position="32"/>
        <end position="156"/>
    </location>
</feature>
<evidence type="ECO:0000313" key="2">
    <source>
        <dbReference type="EMBL" id="TDW26374.1"/>
    </source>
</evidence>
<organism evidence="2 3">
    <name type="scientific">Breznakia blatticola</name>
    <dbReference type="NCBI Taxonomy" id="1754012"/>
    <lineage>
        <taxon>Bacteria</taxon>
        <taxon>Bacillati</taxon>
        <taxon>Bacillota</taxon>
        <taxon>Erysipelotrichia</taxon>
        <taxon>Erysipelotrichales</taxon>
        <taxon>Erysipelotrichaceae</taxon>
        <taxon>Breznakia</taxon>
    </lineage>
</organism>
<proteinExistence type="predicted"/>
<dbReference type="Proteomes" id="UP000294743">
    <property type="component" value="Unassembled WGS sequence"/>
</dbReference>
<dbReference type="EMBL" id="SODD01000001">
    <property type="protein sequence ID" value="TDW26374.1"/>
    <property type="molecule type" value="Genomic_DNA"/>
</dbReference>